<sequence>MKWEFFNKRVAVFAVLIVTAAFLVSWINVLSPEDRVEQSGPILQKALASQPSAHTAR</sequence>
<evidence type="ECO:0000313" key="2">
    <source>
        <dbReference type="EMBL" id="AMP11235.1"/>
    </source>
</evidence>
<keyword evidence="1" id="KW-1133">Transmembrane helix</keyword>
<reference evidence="2 3" key="1">
    <citation type="submission" date="2015-11" db="EMBL/GenBank/DDBJ databases">
        <title>Exploring the genomic traits of fungus-feeding bacterial genus Collimonas.</title>
        <authorList>
            <person name="Song C."/>
            <person name="Schmidt R."/>
            <person name="de Jager V."/>
            <person name="Krzyzanowska D."/>
            <person name="Jongedijk E."/>
            <person name="Cankar K."/>
            <person name="Beekwilder J."/>
            <person name="van Veen A."/>
            <person name="de Boer W."/>
            <person name="van Veen J.A."/>
            <person name="Garbeva P."/>
        </authorList>
    </citation>
    <scope>NUCLEOTIDE SEQUENCE [LARGE SCALE GENOMIC DNA]</scope>
    <source>
        <strain evidence="2 3">Ter282</strain>
    </source>
</reference>
<dbReference type="AlphaFoldDB" id="A0A127PUA0"/>
<evidence type="ECO:0000256" key="1">
    <source>
        <dbReference type="SAM" id="Phobius"/>
    </source>
</evidence>
<name>A0A127PUA0_9BURK</name>
<keyword evidence="1" id="KW-0812">Transmembrane</keyword>
<dbReference type="RefSeq" id="WP_156477147.1">
    <property type="nucleotide sequence ID" value="NZ_CP013233.1"/>
</dbReference>
<dbReference type="EMBL" id="CP013235">
    <property type="protein sequence ID" value="AMP11235.1"/>
    <property type="molecule type" value="Genomic_DNA"/>
</dbReference>
<proteinExistence type="predicted"/>
<keyword evidence="3" id="KW-1185">Reference proteome</keyword>
<organism evidence="2 3">
    <name type="scientific">Collimonas arenae</name>
    <dbReference type="NCBI Taxonomy" id="279058"/>
    <lineage>
        <taxon>Bacteria</taxon>
        <taxon>Pseudomonadati</taxon>
        <taxon>Pseudomonadota</taxon>
        <taxon>Betaproteobacteria</taxon>
        <taxon>Burkholderiales</taxon>
        <taxon>Oxalobacteraceae</taxon>
        <taxon>Collimonas</taxon>
    </lineage>
</organism>
<protein>
    <submittedName>
        <fullName evidence="2">Uncharacterized protein</fullName>
    </submittedName>
</protein>
<accession>A0A127PUA0</accession>
<feature type="transmembrane region" description="Helical" evidence="1">
    <location>
        <begin position="12"/>
        <end position="31"/>
    </location>
</feature>
<evidence type="ECO:0000313" key="3">
    <source>
        <dbReference type="Proteomes" id="UP000071778"/>
    </source>
</evidence>
<dbReference type="PATRIC" id="fig|279058.17.peg.3848"/>
<keyword evidence="1" id="KW-0472">Membrane</keyword>
<dbReference type="Proteomes" id="UP000071778">
    <property type="component" value="Chromosome"/>
</dbReference>
<gene>
    <name evidence="2" type="ORF">CAter282_3549</name>
</gene>